<gene>
    <name evidence="1" type="ORF">MRATA1EN3_LOCUS6557</name>
</gene>
<reference evidence="1" key="1">
    <citation type="submission" date="2023-05" db="EMBL/GenBank/DDBJ databases">
        <authorList>
            <consortium name="ELIXIR-Norway"/>
        </authorList>
    </citation>
    <scope>NUCLEOTIDE SEQUENCE</scope>
</reference>
<protein>
    <submittedName>
        <fullName evidence="1">Uncharacterized protein</fullName>
    </submittedName>
</protein>
<sequence>MERGELKPGPLRPERPPPPPGAALALTGYRAAPCPPPQRTFQRTSFLMFIKKVCQRSGVAALDPRLAPSAPCSGPGSGDGPGGARPTAPGTPQRPGWAHGASSCLREPSSSRALHRFLLLTSRSPPPPRTAGRVGVTGQQARVGHAGCRRGRALHGGATAHARP</sequence>
<organism evidence="1 2">
    <name type="scientific">Rangifer tarandus platyrhynchus</name>
    <name type="common">Svalbard reindeer</name>
    <dbReference type="NCBI Taxonomy" id="3082113"/>
    <lineage>
        <taxon>Eukaryota</taxon>
        <taxon>Metazoa</taxon>
        <taxon>Chordata</taxon>
        <taxon>Craniata</taxon>
        <taxon>Vertebrata</taxon>
        <taxon>Euteleostomi</taxon>
        <taxon>Mammalia</taxon>
        <taxon>Eutheria</taxon>
        <taxon>Laurasiatheria</taxon>
        <taxon>Artiodactyla</taxon>
        <taxon>Ruminantia</taxon>
        <taxon>Pecora</taxon>
        <taxon>Cervidae</taxon>
        <taxon>Odocoileinae</taxon>
        <taxon>Rangifer</taxon>
    </lineage>
</organism>
<name>A0ACB0E4K3_RANTA</name>
<proteinExistence type="predicted"/>
<evidence type="ECO:0000313" key="1">
    <source>
        <dbReference type="EMBL" id="CAI9695344.1"/>
    </source>
</evidence>
<evidence type="ECO:0000313" key="2">
    <source>
        <dbReference type="Proteomes" id="UP001162501"/>
    </source>
</evidence>
<dbReference type="EMBL" id="OX596098">
    <property type="protein sequence ID" value="CAI9695344.1"/>
    <property type="molecule type" value="Genomic_DNA"/>
</dbReference>
<accession>A0ACB0E4K3</accession>
<dbReference type="Proteomes" id="UP001162501">
    <property type="component" value="Chromosome 14"/>
</dbReference>